<keyword evidence="5" id="KW-1003">Cell membrane</keyword>
<comment type="catalytic activity">
    <reaction evidence="1">
        <text>ATP + protein L-histidine = ADP + protein N-phospho-L-histidine.</text>
        <dbReference type="EC" id="2.7.13.3"/>
    </reaction>
</comment>
<evidence type="ECO:0000256" key="9">
    <source>
        <dbReference type="ARBA" id="ARBA00022741"/>
    </source>
</evidence>
<dbReference type="CDD" id="cd00082">
    <property type="entry name" value="HisKA"/>
    <property type="match status" value="1"/>
</dbReference>
<name>A0A0L0W6N8_GOTPU</name>
<evidence type="ECO:0000256" key="12">
    <source>
        <dbReference type="ARBA" id="ARBA00022989"/>
    </source>
</evidence>
<evidence type="ECO:0000256" key="3">
    <source>
        <dbReference type="ARBA" id="ARBA00004236"/>
    </source>
</evidence>
<evidence type="ECO:0000256" key="14">
    <source>
        <dbReference type="ARBA" id="ARBA00023136"/>
    </source>
</evidence>
<evidence type="ECO:0000313" key="19">
    <source>
        <dbReference type="Proteomes" id="UP000037267"/>
    </source>
</evidence>
<comment type="subcellular location">
    <subcellularLocation>
        <location evidence="3">Cell membrane</location>
    </subcellularLocation>
    <subcellularLocation>
        <location evidence="2">Membrane</location>
        <topology evidence="2">Multi-pass membrane protein</topology>
    </subcellularLocation>
</comment>
<evidence type="ECO:0000256" key="6">
    <source>
        <dbReference type="ARBA" id="ARBA00022553"/>
    </source>
</evidence>
<dbReference type="SUPFAM" id="SSF158472">
    <property type="entry name" value="HAMP domain-like"/>
    <property type="match status" value="1"/>
</dbReference>
<dbReference type="InterPro" id="IPR036890">
    <property type="entry name" value="HATPase_C_sf"/>
</dbReference>
<protein>
    <recommendedName>
        <fullName evidence="4">histidine kinase</fullName>
        <ecNumber evidence="4">2.7.13.3</ecNumber>
    </recommendedName>
</protein>
<dbReference type="PANTHER" id="PTHR45528:SF8">
    <property type="entry name" value="HISTIDINE KINASE"/>
    <property type="match status" value="1"/>
</dbReference>
<dbReference type="GO" id="GO:0000155">
    <property type="term" value="F:phosphorelay sensor kinase activity"/>
    <property type="evidence" value="ECO:0007669"/>
    <property type="project" value="InterPro"/>
</dbReference>
<dbReference type="PROSITE" id="PS50109">
    <property type="entry name" value="HIS_KIN"/>
    <property type="match status" value="1"/>
</dbReference>
<dbReference type="SUPFAM" id="SSF47384">
    <property type="entry name" value="Homodimeric domain of signal transducing histidine kinase"/>
    <property type="match status" value="1"/>
</dbReference>
<evidence type="ECO:0000256" key="2">
    <source>
        <dbReference type="ARBA" id="ARBA00004141"/>
    </source>
</evidence>
<evidence type="ECO:0000256" key="1">
    <source>
        <dbReference type="ARBA" id="ARBA00000085"/>
    </source>
</evidence>
<dbReference type="PANTHER" id="PTHR45528">
    <property type="entry name" value="SENSOR HISTIDINE KINASE CPXA"/>
    <property type="match status" value="1"/>
</dbReference>
<evidence type="ECO:0000256" key="15">
    <source>
        <dbReference type="SAM" id="Phobius"/>
    </source>
</evidence>
<dbReference type="Proteomes" id="UP000037267">
    <property type="component" value="Unassembled WGS sequence"/>
</dbReference>
<keyword evidence="11" id="KW-0067">ATP-binding</keyword>
<accession>A0A0L0W6N8</accession>
<keyword evidence="19" id="KW-1185">Reference proteome</keyword>
<evidence type="ECO:0000256" key="10">
    <source>
        <dbReference type="ARBA" id="ARBA00022777"/>
    </source>
</evidence>
<evidence type="ECO:0000259" key="17">
    <source>
        <dbReference type="PROSITE" id="PS50885"/>
    </source>
</evidence>
<feature type="domain" description="HAMP" evidence="17">
    <location>
        <begin position="193"/>
        <end position="245"/>
    </location>
</feature>
<dbReference type="SMART" id="SM00388">
    <property type="entry name" value="HisKA"/>
    <property type="match status" value="1"/>
</dbReference>
<evidence type="ECO:0000256" key="5">
    <source>
        <dbReference type="ARBA" id="ARBA00022475"/>
    </source>
</evidence>
<dbReference type="CDD" id="cd06225">
    <property type="entry name" value="HAMP"/>
    <property type="match status" value="1"/>
</dbReference>
<dbReference type="InterPro" id="IPR003594">
    <property type="entry name" value="HATPase_dom"/>
</dbReference>
<evidence type="ECO:0000313" key="18">
    <source>
        <dbReference type="EMBL" id="KNF07184.1"/>
    </source>
</evidence>
<dbReference type="FunFam" id="3.30.565.10:FF:000013">
    <property type="entry name" value="Two-component sensor histidine kinase"/>
    <property type="match status" value="1"/>
</dbReference>
<dbReference type="InterPro" id="IPR050398">
    <property type="entry name" value="HssS/ArlS-like"/>
</dbReference>
<dbReference type="Gene3D" id="6.10.340.10">
    <property type="match status" value="1"/>
</dbReference>
<keyword evidence="14 15" id="KW-0472">Membrane</keyword>
<dbReference type="Pfam" id="PF02518">
    <property type="entry name" value="HATPase_c"/>
    <property type="match status" value="1"/>
</dbReference>
<feature type="transmembrane region" description="Helical" evidence="15">
    <location>
        <begin position="12"/>
        <end position="35"/>
    </location>
</feature>
<dbReference type="EMBL" id="LGSS01000021">
    <property type="protein sequence ID" value="KNF07184.1"/>
    <property type="molecule type" value="Genomic_DNA"/>
</dbReference>
<dbReference type="InterPro" id="IPR036097">
    <property type="entry name" value="HisK_dim/P_sf"/>
</dbReference>
<evidence type="ECO:0000256" key="4">
    <source>
        <dbReference type="ARBA" id="ARBA00012438"/>
    </source>
</evidence>
<evidence type="ECO:0000256" key="13">
    <source>
        <dbReference type="ARBA" id="ARBA00023012"/>
    </source>
</evidence>
<evidence type="ECO:0000259" key="16">
    <source>
        <dbReference type="PROSITE" id="PS50109"/>
    </source>
</evidence>
<evidence type="ECO:0000256" key="11">
    <source>
        <dbReference type="ARBA" id="ARBA00022840"/>
    </source>
</evidence>
<comment type="caution">
    <text evidence="18">The sequence shown here is derived from an EMBL/GenBank/DDBJ whole genome shotgun (WGS) entry which is preliminary data.</text>
</comment>
<keyword evidence="12 15" id="KW-1133">Transmembrane helix</keyword>
<dbReference type="InterPro" id="IPR005467">
    <property type="entry name" value="His_kinase_dom"/>
</dbReference>
<dbReference type="PROSITE" id="PS50885">
    <property type="entry name" value="HAMP"/>
    <property type="match status" value="1"/>
</dbReference>
<dbReference type="EC" id="2.7.13.3" evidence="4"/>
<gene>
    <name evidence="18" type="ORF">CLPU_21c00020</name>
</gene>
<dbReference type="InterPro" id="IPR003660">
    <property type="entry name" value="HAMP_dom"/>
</dbReference>
<dbReference type="STRING" id="1503.CLPU_21c00020"/>
<dbReference type="AlphaFoldDB" id="A0A0L0W6N8"/>
<evidence type="ECO:0000256" key="8">
    <source>
        <dbReference type="ARBA" id="ARBA00022692"/>
    </source>
</evidence>
<sequence length="475" mass="56183">MIKNMRNKISVKLLRAIIISFIVSFSVLFICKYIQENIISNLREQNSYYHISKYIYETGKGLENSKIKINSNNELDKFIKSKTKNMNIKILILDSNGNLIYGNQNDFNEKVDFRYIMDEYRSRVGYEKNYTKYNDKEELIFYPFYKENQVFYLIFKYPKKYDWEMGKLDNRIGLISLILSIVAFIITFIFMINKRVQYIKYISRKVKRIAKGNLGEILEVDGGDEIAELSESINSMSIQLKEKFDREREIENTKNELITNVSHDLRTPLTSIIGYLDLIRKKSYKTEEEYEEYIETIYNKSQNLNNLINELFEYTKLSNSKIELNYTQMDVCSLLEQLIGEYIPVLDTNNLKVIKQIPHKDIILNVDVDKIIRVFENILTNAIKYSVKPSSIEVKIKEDINNVNISFTNEVKDFKEKEVKKLFERFYRVDKSRKENESSGLGLAIAKKIIELHNGDIWAEYKENKITIHIKLNKE</sequence>
<feature type="transmembrane region" description="Helical" evidence="15">
    <location>
        <begin position="172"/>
        <end position="192"/>
    </location>
</feature>
<dbReference type="GO" id="GO:0005886">
    <property type="term" value="C:plasma membrane"/>
    <property type="evidence" value="ECO:0007669"/>
    <property type="project" value="UniProtKB-SubCell"/>
</dbReference>
<dbReference type="InterPro" id="IPR004358">
    <property type="entry name" value="Sig_transdc_His_kin-like_C"/>
</dbReference>
<feature type="domain" description="Histidine kinase" evidence="16">
    <location>
        <begin position="260"/>
        <end position="475"/>
    </location>
</feature>
<dbReference type="SMART" id="SM00387">
    <property type="entry name" value="HATPase_c"/>
    <property type="match status" value="1"/>
</dbReference>
<dbReference type="GO" id="GO:0005524">
    <property type="term" value="F:ATP binding"/>
    <property type="evidence" value="ECO:0007669"/>
    <property type="project" value="UniProtKB-KW"/>
</dbReference>
<evidence type="ECO:0000256" key="7">
    <source>
        <dbReference type="ARBA" id="ARBA00022679"/>
    </source>
</evidence>
<keyword evidence="6" id="KW-0597">Phosphoprotein</keyword>
<dbReference type="SUPFAM" id="SSF55874">
    <property type="entry name" value="ATPase domain of HSP90 chaperone/DNA topoisomerase II/histidine kinase"/>
    <property type="match status" value="1"/>
</dbReference>
<dbReference type="RefSeq" id="WP_235436194.1">
    <property type="nucleotide sequence ID" value="NZ_LGSS01000021.1"/>
</dbReference>
<dbReference type="Gene3D" id="1.10.287.130">
    <property type="match status" value="1"/>
</dbReference>
<dbReference type="FunFam" id="1.10.287.130:FF:000008">
    <property type="entry name" value="Two-component sensor histidine kinase"/>
    <property type="match status" value="1"/>
</dbReference>
<keyword evidence="13" id="KW-0902">Two-component regulatory system</keyword>
<keyword evidence="7 18" id="KW-0808">Transferase</keyword>
<dbReference type="Gene3D" id="3.30.565.10">
    <property type="entry name" value="Histidine kinase-like ATPase, C-terminal domain"/>
    <property type="match status" value="1"/>
</dbReference>
<dbReference type="Pfam" id="PF00512">
    <property type="entry name" value="HisKA"/>
    <property type="match status" value="1"/>
</dbReference>
<dbReference type="SMART" id="SM00304">
    <property type="entry name" value="HAMP"/>
    <property type="match status" value="1"/>
</dbReference>
<dbReference type="PRINTS" id="PR00344">
    <property type="entry name" value="BCTRLSENSOR"/>
</dbReference>
<keyword evidence="10 18" id="KW-0418">Kinase</keyword>
<dbReference type="Pfam" id="PF00672">
    <property type="entry name" value="HAMP"/>
    <property type="match status" value="1"/>
</dbReference>
<keyword evidence="8 15" id="KW-0812">Transmembrane</keyword>
<dbReference type="InterPro" id="IPR003661">
    <property type="entry name" value="HisK_dim/P_dom"/>
</dbReference>
<dbReference type="PATRIC" id="fig|1503.3.peg.1302"/>
<keyword evidence="9" id="KW-0547">Nucleotide-binding</keyword>
<reference evidence="19" key="1">
    <citation type="submission" date="2015-07" db="EMBL/GenBank/DDBJ databases">
        <title>Draft genome sequence of the purine-degrading Gottschalkia purinilyticum DSM 1384 (formerly Clostridium purinilyticum).</title>
        <authorList>
            <person name="Poehlein A."/>
            <person name="Schiel-Bengelsdorf B."/>
            <person name="Bengelsdorf F.R."/>
            <person name="Daniel R."/>
            <person name="Duerre P."/>
        </authorList>
    </citation>
    <scope>NUCLEOTIDE SEQUENCE [LARGE SCALE GENOMIC DNA]</scope>
    <source>
        <strain evidence="19">DSM 1384</strain>
    </source>
</reference>
<proteinExistence type="predicted"/>
<organism evidence="18 19">
    <name type="scientific">Gottschalkia purinilytica</name>
    <name type="common">Clostridium purinilyticum</name>
    <dbReference type="NCBI Taxonomy" id="1503"/>
    <lineage>
        <taxon>Bacteria</taxon>
        <taxon>Bacillati</taxon>
        <taxon>Bacillota</taxon>
        <taxon>Tissierellia</taxon>
        <taxon>Tissierellales</taxon>
        <taxon>Gottschalkiaceae</taxon>
        <taxon>Gottschalkia</taxon>
    </lineage>
</organism>